<dbReference type="RefSeq" id="WP_047577714.1">
    <property type="nucleotide sequence ID" value="NZ_JPQT01000124.1"/>
</dbReference>
<keyword evidence="2" id="KW-0812">Transmembrane</keyword>
<feature type="transmembrane region" description="Helical" evidence="2">
    <location>
        <begin position="87"/>
        <end position="107"/>
    </location>
</feature>
<dbReference type="EMBL" id="JPQT01000124">
    <property type="protein sequence ID" value="KFE48191.1"/>
    <property type="molecule type" value="Genomic_DNA"/>
</dbReference>
<dbReference type="Proteomes" id="UP000028643">
    <property type="component" value="Unassembled WGS sequence"/>
</dbReference>
<evidence type="ECO:0000256" key="2">
    <source>
        <dbReference type="SAM" id="Phobius"/>
    </source>
</evidence>
<protein>
    <submittedName>
        <fullName evidence="3">Uncharacterized protein</fullName>
    </submittedName>
</protein>
<evidence type="ECO:0000313" key="4">
    <source>
        <dbReference type="Proteomes" id="UP000028643"/>
    </source>
</evidence>
<dbReference type="AlphaFoldDB" id="A0A085UYC8"/>
<gene>
    <name evidence="3" type="ORF">IV02_22060</name>
</gene>
<feature type="transmembrane region" description="Helical" evidence="2">
    <location>
        <begin position="12"/>
        <end position="31"/>
    </location>
</feature>
<comment type="caution">
    <text evidence="3">The sequence shown here is derived from an EMBL/GenBank/DDBJ whole genome shotgun (WGS) entry which is preliminary data.</text>
</comment>
<dbReference type="PATRIC" id="fig|317.174.peg.4506"/>
<keyword evidence="2" id="KW-0472">Membrane</keyword>
<evidence type="ECO:0000313" key="3">
    <source>
        <dbReference type="EMBL" id="KFE48191.1"/>
    </source>
</evidence>
<reference evidence="3 4" key="1">
    <citation type="submission" date="2014-07" db="EMBL/GenBank/DDBJ databases">
        <title>Draft Genome Sequences of Environmental Pseudomonas syringae strains.</title>
        <authorList>
            <person name="Baltrus D.A."/>
            <person name="Berge O."/>
            <person name="Morris C."/>
        </authorList>
    </citation>
    <scope>NUCLEOTIDE SEQUENCE [LARGE SCALE GENOMIC DNA]</scope>
    <source>
        <strain evidence="3 4">CEB003</strain>
    </source>
</reference>
<feature type="region of interest" description="Disordered" evidence="1">
    <location>
        <begin position="118"/>
        <end position="137"/>
    </location>
</feature>
<organism evidence="3 4">
    <name type="scientific">Pseudomonas syringae</name>
    <dbReference type="NCBI Taxonomy" id="317"/>
    <lineage>
        <taxon>Bacteria</taxon>
        <taxon>Pseudomonadati</taxon>
        <taxon>Pseudomonadota</taxon>
        <taxon>Gammaproteobacteria</taxon>
        <taxon>Pseudomonadales</taxon>
        <taxon>Pseudomonadaceae</taxon>
        <taxon>Pseudomonas</taxon>
    </lineage>
</organism>
<feature type="transmembrane region" description="Helical" evidence="2">
    <location>
        <begin position="37"/>
        <end position="58"/>
    </location>
</feature>
<evidence type="ECO:0000256" key="1">
    <source>
        <dbReference type="SAM" id="MobiDB-lite"/>
    </source>
</evidence>
<accession>A0A085UYC8</accession>
<feature type="compositionally biased region" description="Polar residues" evidence="1">
    <location>
        <begin position="120"/>
        <end position="131"/>
    </location>
</feature>
<sequence length="822" mass="91232">MPKSEEDKSLSRLLLELLWQLLVLLVPIFLVTCLPPLLALAAGTICAALMSVCARLGWQRAGRGCARLMTAAALGLGFSLMRTLPDVWNVVAAVLAIFSGLACTATLERRLGLAKAENPATGQTPYPNQGSAWGGNEPRVTPEGEPIRVFNHSEIAMGGPTFCDYLFSDGVLLQGVGSSACFSDDGRYFAAPIPSRQAWSLLILDRQLHRVYHCDTEAFWELDEFSELGLNGRVSPLVDNRAQHAPLQDLLNSARAVDLVPVADLWLEPGQWQEDIANAHIDYPGPTDQLRVEGHFALPVSLRELPQPTDALRYPEYRLSVAGVPSEMVIHGTAPLIWNPNGQAFACHARRADQDSGGYWHFHAEQGWQLLPEPWIAQDNEPSLTWGEPLELDDGHLWIEARFDYPQPDRGTFGYGLQSIHSDTETQTGHDRRGRLQASDVTCTRMRLAVALQGSGERGTTGVESLLLVENQRARLDWQCDNSEGVGGYRCRLGDWQLPGLWLLDHRVSDCAGYLALIPFSEPPAVAGHAVVVDVRARSLMPSPSLLVARILDFRGPRLSLAAVFGRMDQERHHSALQRFEQKAPDAANAADFCRYQQGSRLYYQTVCLDVDQGALRQVPDWRLVDRPQAATADGDFIQPAPNLRDAAWLFGSETEYADSWLRPSSARMGGYLLTASGCALADLAPSLLWSPTGRFLAVTRLHANIRDAYDTPRNEWQLLLLDVQERSVRSWPQWLGDRAEFVAFDLDRIRIKVFGMDWEPHNQPDPASPHAIMLSELLALPAEPLIERHGLWLPTAQMENAALWLALDKTPLDQWAEALKP</sequence>
<name>A0A085UYC8_PSESX</name>
<keyword evidence="2" id="KW-1133">Transmembrane helix</keyword>
<proteinExistence type="predicted"/>